<dbReference type="SUPFAM" id="SSF49493">
    <property type="entry name" value="HSP40/DnaJ peptide-binding domain"/>
    <property type="match status" value="2"/>
</dbReference>
<dbReference type="GO" id="GO:0005737">
    <property type="term" value="C:cytoplasm"/>
    <property type="evidence" value="ECO:0007669"/>
    <property type="project" value="UniProtKB-SubCell"/>
</dbReference>
<dbReference type="Gene3D" id="2.60.260.20">
    <property type="entry name" value="Urease metallochaperone UreE, N-terminal domain"/>
    <property type="match status" value="2"/>
</dbReference>
<evidence type="ECO:0000256" key="11">
    <source>
        <dbReference type="ARBA" id="ARBA00053423"/>
    </source>
</evidence>
<dbReference type="CDD" id="cd10747">
    <property type="entry name" value="DnaJ_C"/>
    <property type="match status" value="1"/>
</dbReference>
<dbReference type="InterPro" id="IPR008971">
    <property type="entry name" value="HSP40/DnaJ_pept-bd"/>
</dbReference>
<dbReference type="InterPro" id="IPR018253">
    <property type="entry name" value="DnaJ_domain_CS"/>
</dbReference>
<dbReference type="PROSITE" id="PS00636">
    <property type="entry name" value="DNAJ_1"/>
    <property type="match status" value="1"/>
</dbReference>
<evidence type="ECO:0000313" key="18">
    <source>
        <dbReference type="EMBL" id="MBL0848930.1"/>
    </source>
</evidence>
<dbReference type="AlphaFoldDB" id="A0A937ARX4"/>
<dbReference type="SUPFAM" id="SSF57938">
    <property type="entry name" value="DnaJ/Hsp40 cysteine-rich domain"/>
    <property type="match status" value="1"/>
</dbReference>
<reference evidence="18" key="1">
    <citation type="submission" date="2019-02" db="EMBL/GenBank/DDBJ databases">
        <title>A novel Candidatus Liberibacter species associated with the New Zealand native fuchsia psyllid, Ctenarytaina fuchsiae.</title>
        <authorList>
            <person name="Thompson S.M."/>
            <person name="Jorgensen N."/>
            <person name="David C."/>
            <person name="Bulman S.R."/>
            <person name="Smith G.R."/>
        </authorList>
    </citation>
    <scope>NUCLEOTIDE SEQUENCE</scope>
    <source>
        <strain evidence="18">Oxford</strain>
    </source>
</reference>
<evidence type="ECO:0000256" key="2">
    <source>
        <dbReference type="ARBA" id="ARBA00011738"/>
    </source>
</evidence>
<dbReference type="Pfam" id="PF01556">
    <property type="entry name" value="DnaJ_C"/>
    <property type="match status" value="1"/>
</dbReference>
<evidence type="ECO:0000256" key="4">
    <source>
        <dbReference type="ARBA" id="ARBA00022705"/>
    </source>
</evidence>
<dbReference type="InterPro" id="IPR036869">
    <property type="entry name" value="J_dom_sf"/>
</dbReference>
<comment type="subcellular location">
    <subcellularLocation>
        <location evidence="1 14">Cytoplasm</location>
    </subcellularLocation>
</comment>
<dbReference type="EMBL" id="SEOL01000003">
    <property type="protein sequence ID" value="MBL0848930.1"/>
    <property type="molecule type" value="Genomic_DNA"/>
</dbReference>
<evidence type="ECO:0000256" key="1">
    <source>
        <dbReference type="ARBA" id="ARBA00004496"/>
    </source>
</evidence>
<evidence type="ECO:0000256" key="9">
    <source>
        <dbReference type="ARBA" id="ARBA00023016"/>
    </source>
</evidence>
<dbReference type="HAMAP" id="MF_01152">
    <property type="entry name" value="DnaJ"/>
    <property type="match status" value="1"/>
</dbReference>
<keyword evidence="7 14" id="KW-0863">Zinc-finger</keyword>
<evidence type="ECO:0000256" key="15">
    <source>
        <dbReference type="PROSITE-ProRule" id="PRU00546"/>
    </source>
</evidence>
<dbReference type="SMART" id="SM00271">
    <property type="entry name" value="DnaJ"/>
    <property type="match status" value="1"/>
</dbReference>
<dbReference type="Gene3D" id="1.10.287.110">
    <property type="entry name" value="DnaJ domain"/>
    <property type="match status" value="1"/>
</dbReference>
<keyword evidence="5 14" id="KW-0479">Metal-binding</keyword>
<name>A0A937ARX4_9HYPH</name>
<dbReference type="CDD" id="cd10719">
    <property type="entry name" value="DnaJ_zf"/>
    <property type="match status" value="1"/>
</dbReference>
<feature type="domain" description="J" evidence="16">
    <location>
        <begin position="5"/>
        <end position="70"/>
    </location>
</feature>
<feature type="zinc finger region" description="CR-type" evidence="15">
    <location>
        <begin position="141"/>
        <end position="220"/>
    </location>
</feature>
<dbReference type="NCBIfam" id="TIGR02349">
    <property type="entry name" value="DnaJ_bact"/>
    <property type="match status" value="1"/>
</dbReference>
<feature type="binding site" evidence="14">
    <location>
        <position position="208"/>
    </location>
    <ligand>
        <name>Zn(2+)</name>
        <dbReference type="ChEBI" id="CHEBI:29105"/>
        <label>1</label>
    </ligand>
</feature>
<dbReference type="GO" id="GO:0031072">
    <property type="term" value="F:heat shock protein binding"/>
    <property type="evidence" value="ECO:0007669"/>
    <property type="project" value="InterPro"/>
</dbReference>
<evidence type="ECO:0000256" key="7">
    <source>
        <dbReference type="ARBA" id="ARBA00022771"/>
    </source>
</evidence>
<dbReference type="SUPFAM" id="SSF46565">
    <property type="entry name" value="Chaperone J-domain"/>
    <property type="match status" value="1"/>
</dbReference>
<feature type="binding site" evidence="14">
    <location>
        <position position="174"/>
    </location>
    <ligand>
        <name>Zn(2+)</name>
        <dbReference type="ChEBI" id="CHEBI:29105"/>
        <label>2</label>
    </ligand>
</feature>
<evidence type="ECO:0000256" key="12">
    <source>
        <dbReference type="ARBA" id="ARBA00061004"/>
    </source>
</evidence>
<comment type="similarity">
    <text evidence="12 14">Belongs to the DnaJ family.</text>
</comment>
<feature type="repeat" description="CXXCXGXG motif" evidence="14">
    <location>
        <begin position="208"/>
        <end position="215"/>
    </location>
</feature>
<evidence type="ECO:0000256" key="6">
    <source>
        <dbReference type="ARBA" id="ARBA00022737"/>
    </source>
</evidence>
<evidence type="ECO:0000256" key="8">
    <source>
        <dbReference type="ARBA" id="ARBA00022833"/>
    </source>
</evidence>
<dbReference type="FunFam" id="1.10.287.110:FF:000034">
    <property type="entry name" value="Chaperone protein DnaJ"/>
    <property type="match status" value="1"/>
</dbReference>
<dbReference type="FunFam" id="2.10.230.10:FF:000002">
    <property type="entry name" value="Molecular chaperone DnaJ"/>
    <property type="match status" value="1"/>
</dbReference>
<keyword evidence="10 14" id="KW-0143">Chaperone</keyword>
<dbReference type="Pfam" id="PF00226">
    <property type="entry name" value="DnaJ"/>
    <property type="match status" value="1"/>
</dbReference>
<dbReference type="CDD" id="cd06257">
    <property type="entry name" value="DnaJ"/>
    <property type="match status" value="1"/>
</dbReference>
<dbReference type="PROSITE" id="PS50076">
    <property type="entry name" value="DNAJ_2"/>
    <property type="match status" value="1"/>
</dbReference>
<dbReference type="GO" id="GO:0008270">
    <property type="term" value="F:zinc ion binding"/>
    <property type="evidence" value="ECO:0007669"/>
    <property type="project" value="UniProtKB-UniRule"/>
</dbReference>
<dbReference type="InterPro" id="IPR002939">
    <property type="entry name" value="DnaJ_C"/>
</dbReference>
<dbReference type="FunFam" id="2.60.260.20:FF:000004">
    <property type="entry name" value="Molecular chaperone DnaJ"/>
    <property type="match status" value="1"/>
</dbReference>
<organism evidence="18 19">
    <name type="scientific">Candidatus Liberibacter ctenarytainae</name>
    <dbReference type="NCBI Taxonomy" id="2020335"/>
    <lineage>
        <taxon>Bacteria</taxon>
        <taxon>Pseudomonadati</taxon>
        <taxon>Pseudomonadota</taxon>
        <taxon>Alphaproteobacteria</taxon>
        <taxon>Hyphomicrobiales</taxon>
        <taxon>Rhizobiaceae</taxon>
        <taxon>Liberibacter</taxon>
    </lineage>
</organism>
<evidence type="ECO:0000256" key="3">
    <source>
        <dbReference type="ARBA" id="ARBA00022490"/>
    </source>
</evidence>
<evidence type="ECO:0000256" key="13">
    <source>
        <dbReference type="ARBA" id="ARBA00067609"/>
    </source>
</evidence>
<feature type="repeat" description="CXXCXGXG motif" evidence="14">
    <location>
        <begin position="171"/>
        <end position="178"/>
    </location>
</feature>
<dbReference type="Pfam" id="PF00684">
    <property type="entry name" value="DnaJ_CXXCXGXG"/>
    <property type="match status" value="1"/>
</dbReference>
<feature type="binding site" evidence="14">
    <location>
        <position position="157"/>
    </location>
    <ligand>
        <name>Zn(2+)</name>
        <dbReference type="ChEBI" id="CHEBI:29105"/>
        <label>1</label>
    </ligand>
</feature>
<dbReference type="GO" id="GO:0009408">
    <property type="term" value="P:response to heat"/>
    <property type="evidence" value="ECO:0007669"/>
    <property type="project" value="InterPro"/>
</dbReference>
<comment type="subunit">
    <text evidence="2 14">Homodimer.</text>
</comment>
<feature type="repeat" description="CXXCXGXG motif" evidence="14">
    <location>
        <begin position="194"/>
        <end position="201"/>
    </location>
</feature>
<comment type="caution">
    <text evidence="18">The sequence shown here is derived from an EMBL/GenBank/DDBJ whole genome shotgun (WGS) entry which is preliminary data.</text>
</comment>
<feature type="binding site" evidence="14">
    <location>
        <position position="194"/>
    </location>
    <ligand>
        <name>Zn(2+)</name>
        <dbReference type="ChEBI" id="CHEBI:29105"/>
        <label>2</label>
    </ligand>
</feature>
<protein>
    <recommendedName>
        <fullName evidence="13 14">Chaperone protein DnaJ</fullName>
    </recommendedName>
</protein>
<evidence type="ECO:0000256" key="10">
    <source>
        <dbReference type="ARBA" id="ARBA00023186"/>
    </source>
</evidence>
<feature type="binding site" evidence="14">
    <location>
        <position position="154"/>
    </location>
    <ligand>
        <name>Zn(2+)</name>
        <dbReference type="ChEBI" id="CHEBI:29105"/>
        <label>1</label>
    </ligand>
</feature>
<dbReference type="PROSITE" id="PS51188">
    <property type="entry name" value="ZF_CR"/>
    <property type="match status" value="1"/>
</dbReference>
<feature type="repeat" description="CXXCXGXG motif" evidence="14">
    <location>
        <begin position="154"/>
        <end position="161"/>
    </location>
</feature>
<feature type="binding site" evidence="14">
    <location>
        <position position="171"/>
    </location>
    <ligand>
        <name>Zn(2+)</name>
        <dbReference type="ChEBI" id="CHEBI:29105"/>
        <label>2</label>
    </ligand>
</feature>
<evidence type="ECO:0000313" key="19">
    <source>
        <dbReference type="Proteomes" id="UP000736856"/>
    </source>
</evidence>
<feature type="domain" description="CR-type" evidence="17">
    <location>
        <begin position="141"/>
        <end position="220"/>
    </location>
</feature>
<comment type="domain">
    <text evidence="14">The J domain is necessary and sufficient to stimulate DnaK ATPase activity. Zinc center 1 plays an important role in the autonomous, DnaK-independent chaperone activity of DnaJ. Zinc center 2 is essential for interaction with DnaK and for DnaJ activity.</text>
</comment>
<dbReference type="InterPro" id="IPR001623">
    <property type="entry name" value="DnaJ_domain"/>
</dbReference>
<evidence type="ECO:0000256" key="5">
    <source>
        <dbReference type="ARBA" id="ARBA00022723"/>
    </source>
</evidence>
<dbReference type="InterPro" id="IPR001305">
    <property type="entry name" value="HSP_DnaJ_Cys-rich_dom"/>
</dbReference>
<sequence length="384" mass="41847">MTKADFYKVLGVNRNATDKEIKSAFRSLAMQYHPDKNQGNSQAEAKFREVTEAYEVLRDPQKRSLYDQYGHSAFEGGQQSHSTAGFGSTMGGNSVFSEIFEDIFGEMMGSGRSGRRSSSAQEPGADLRYNLEIALEDAFSGKMIQIRIPTAVRCNSCSGSGAKAGTSPQNCNICNGSGRVYTTAQSFFSVERTCSTCKGSGQIISNPCSKCYGQGRVAEEKLLSVNIPPGVDDGTRIRLSGEGEAGLNGGNLGDLYIFISVKKHQFFQRDGADLYCTVPVSMITTAIGGTFDVATLDATHSRVTVPEGTQTGKKFRLKGKGMPVVNSSRKGDLYVQIQVETPQKLNKRQRELLEEFEKISSKDNTPQSVGFFSRMKDFFDGLGN</sequence>
<keyword evidence="8 14" id="KW-0862">Zinc</keyword>
<feature type="binding site" evidence="14">
    <location>
        <position position="197"/>
    </location>
    <ligand>
        <name>Zn(2+)</name>
        <dbReference type="ChEBI" id="CHEBI:29105"/>
        <label>2</label>
    </ligand>
</feature>
<dbReference type="GO" id="GO:0042026">
    <property type="term" value="P:protein refolding"/>
    <property type="evidence" value="ECO:0007669"/>
    <property type="project" value="TreeGrafter"/>
</dbReference>
<dbReference type="InterPro" id="IPR012724">
    <property type="entry name" value="DnaJ"/>
</dbReference>
<comment type="function">
    <text evidence="11 14">Participates actively in the response to hyperosmotic and heat shock by preventing the aggregation of stress-denatured proteins and by disaggregating proteins, also in an autonomous, DnaK-independent fashion. Unfolded proteins bind initially to DnaJ; upon interaction with the DnaJ-bound protein, DnaK hydrolyzes its bound ATP, resulting in the formation of a stable complex. GrpE releases ADP from DnaK; ATP binding to DnaK triggers the release of the substrate protein, thus completing the reaction cycle. Several rounds of ATP-dependent interactions between DnaJ, DnaK and GrpE are required for fully efficient folding. Also involved, together with DnaK and GrpE, in the DNA replication of plasmids through activation of initiation proteins.</text>
</comment>
<dbReference type="GO" id="GO:0005524">
    <property type="term" value="F:ATP binding"/>
    <property type="evidence" value="ECO:0007669"/>
    <property type="project" value="InterPro"/>
</dbReference>
<dbReference type="NCBIfam" id="NF008035">
    <property type="entry name" value="PRK10767.1"/>
    <property type="match status" value="1"/>
</dbReference>
<dbReference type="InterPro" id="IPR036410">
    <property type="entry name" value="HSP_DnaJ_Cys-rich_dom_sf"/>
</dbReference>
<evidence type="ECO:0000259" key="17">
    <source>
        <dbReference type="PROSITE" id="PS51188"/>
    </source>
</evidence>
<dbReference type="PANTHER" id="PTHR43096:SF48">
    <property type="entry name" value="CHAPERONE PROTEIN DNAJ"/>
    <property type="match status" value="1"/>
</dbReference>
<dbReference type="GO" id="GO:0006260">
    <property type="term" value="P:DNA replication"/>
    <property type="evidence" value="ECO:0007669"/>
    <property type="project" value="UniProtKB-KW"/>
</dbReference>
<dbReference type="PANTHER" id="PTHR43096">
    <property type="entry name" value="DNAJ HOMOLOG 1, MITOCHONDRIAL-RELATED"/>
    <property type="match status" value="1"/>
</dbReference>
<keyword evidence="6 14" id="KW-0677">Repeat</keyword>
<evidence type="ECO:0000256" key="14">
    <source>
        <dbReference type="HAMAP-Rule" id="MF_01152"/>
    </source>
</evidence>
<comment type="cofactor">
    <cofactor evidence="14">
        <name>Zn(2+)</name>
        <dbReference type="ChEBI" id="CHEBI:29105"/>
    </cofactor>
    <text evidence="14">Binds 2 Zn(2+) ions per monomer.</text>
</comment>
<accession>A0A937ARX4</accession>
<proteinExistence type="inferred from homology"/>
<gene>
    <name evidence="14 18" type="primary">dnaJ</name>
    <name evidence="18" type="ORF">EU981_02370</name>
</gene>
<dbReference type="PRINTS" id="PR00625">
    <property type="entry name" value="JDOMAIN"/>
</dbReference>
<dbReference type="GO" id="GO:0051082">
    <property type="term" value="F:unfolded protein binding"/>
    <property type="evidence" value="ECO:0007669"/>
    <property type="project" value="UniProtKB-UniRule"/>
</dbReference>
<evidence type="ECO:0000259" key="16">
    <source>
        <dbReference type="PROSITE" id="PS50076"/>
    </source>
</evidence>
<keyword evidence="4 14" id="KW-0235">DNA replication</keyword>
<keyword evidence="3 14" id="KW-0963">Cytoplasm</keyword>
<dbReference type="Proteomes" id="UP000736856">
    <property type="component" value="Unassembled WGS sequence"/>
</dbReference>
<dbReference type="Gene3D" id="2.10.230.10">
    <property type="entry name" value="Heat shock protein DnaJ, cysteine-rich domain"/>
    <property type="match status" value="1"/>
</dbReference>
<keyword evidence="9 14" id="KW-0346">Stress response</keyword>
<feature type="binding site" evidence="14">
    <location>
        <position position="211"/>
    </location>
    <ligand>
        <name>Zn(2+)</name>
        <dbReference type="ChEBI" id="CHEBI:29105"/>
        <label>1</label>
    </ligand>
</feature>